<proteinExistence type="predicted"/>
<protein>
    <submittedName>
        <fullName evidence="1">Uncharacterized protein</fullName>
    </submittedName>
</protein>
<dbReference type="AlphaFoldDB" id="A0A8H7CM41"/>
<organism evidence="1 2">
    <name type="scientific">Mycena sanguinolenta</name>
    <dbReference type="NCBI Taxonomy" id="230812"/>
    <lineage>
        <taxon>Eukaryota</taxon>
        <taxon>Fungi</taxon>
        <taxon>Dikarya</taxon>
        <taxon>Basidiomycota</taxon>
        <taxon>Agaricomycotina</taxon>
        <taxon>Agaricomycetes</taxon>
        <taxon>Agaricomycetidae</taxon>
        <taxon>Agaricales</taxon>
        <taxon>Marasmiineae</taxon>
        <taxon>Mycenaceae</taxon>
        <taxon>Mycena</taxon>
    </lineage>
</organism>
<sequence>MYAPPSPFSTSPPTRRVNGVLHAPFTLFADASPPSSLAVVAPGATALFDISARHSTPLPLRPSTPAASDAAASFLDARHARRPLCSTSALLDATVLHVAACLFARCAQFPTAPHFDAAAPLRTFRRFDTAAPLRVRALPSSNTSDPPRPRVEAAARARLALATRVPDAAAPASPVPLRPLDAAVFFRRPPRSTPPFLSSTPAILDIAVC</sequence>
<evidence type="ECO:0000313" key="2">
    <source>
        <dbReference type="Proteomes" id="UP000623467"/>
    </source>
</evidence>
<keyword evidence="2" id="KW-1185">Reference proteome</keyword>
<reference evidence="1" key="1">
    <citation type="submission" date="2020-05" db="EMBL/GenBank/DDBJ databases">
        <title>Mycena genomes resolve the evolution of fungal bioluminescence.</title>
        <authorList>
            <person name="Tsai I.J."/>
        </authorList>
    </citation>
    <scope>NUCLEOTIDE SEQUENCE</scope>
    <source>
        <strain evidence="1">160909Yilan</strain>
    </source>
</reference>
<evidence type="ECO:0000313" key="1">
    <source>
        <dbReference type="EMBL" id="KAF7341081.1"/>
    </source>
</evidence>
<dbReference type="EMBL" id="JACAZH010000028">
    <property type="protein sequence ID" value="KAF7341081.1"/>
    <property type="molecule type" value="Genomic_DNA"/>
</dbReference>
<comment type="caution">
    <text evidence="1">The sequence shown here is derived from an EMBL/GenBank/DDBJ whole genome shotgun (WGS) entry which is preliminary data.</text>
</comment>
<name>A0A8H7CM41_9AGAR</name>
<gene>
    <name evidence="1" type="ORF">MSAN_02094200</name>
</gene>
<dbReference type="Proteomes" id="UP000623467">
    <property type="component" value="Unassembled WGS sequence"/>
</dbReference>
<accession>A0A8H7CM41</accession>